<keyword evidence="1" id="KW-0472">Membrane</keyword>
<dbReference type="Gene3D" id="3.30.565.10">
    <property type="entry name" value="Histidine kinase-like ATPase, C-terminal domain"/>
    <property type="match status" value="1"/>
</dbReference>
<organism evidence="3 4">
    <name type="scientific">Stenomitos frigidus AS-A4</name>
    <dbReference type="NCBI Taxonomy" id="2933935"/>
    <lineage>
        <taxon>Bacteria</taxon>
        <taxon>Bacillati</taxon>
        <taxon>Cyanobacteriota</taxon>
        <taxon>Cyanophyceae</taxon>
        <taxon>Leptolyngbyales</taxon>
        <taxon>Leptolyngbyaceae</taxon>
        <taxon>Stenomitos</taxon>
    </lineage>
</organism>
<evidence type="ECO:0000313" key="3">
    <source>
        <dbReference type="EMBL" id="MEP1058944.1"/>
    </source>
</evidence>
<feature type="domain" description="CHASE2" evidence="2">
    <location>
        <begin position="38"/>
        <end position="342"/>
    </location>
</feature>
<dbReference type="RefSeq" id="WP_190448348.1">
    <property type="nucleotide sequence ID" value="NZ_JAMPLM010000007.1"/>
</dbReference>
<dbReference type="EMBL" id="JAMPLM010000007">
    <property type="protein sequence ID" value="MEP1058944.1"/>
    <property type="molecule type" value="Genomic_DNA"/>
</dbReference>
<keyword evidence="4" id="KW-1185">Reference proteome</keyword>
<reference evidence="3 4" key="1">
    <citation type="submission" date="2022-04" db="EMBL/GenBank/DDBJ databases">
        <title>Positive selection, recombination, and allopatry shape intraspecific diversity of widespread and dominant cyanobacteria.</title>
        <authorList>
            <person name="Wei J."/>
            <person name="Shu W."/>
            <person name="Hu C."/>
        </authorList>
    </citation>
    <scope>NUCLEOTIDE SEQUENCE [LARGE SCALE GENOMIC DNA]</scope>
    <source>
        <strain evidence="3 4">AS-A4</strain>
    </source>
</reference>
<evidence type="ECO:0000259" key="2">
    <source>
        <dbReference type="SMART" id="SM01080"/>
    </source>
</evidence>
<feature type="transmembrane region" description="Helical" evidence="1">
    <location>
        <begin position="377"/>
        <end position="400"/>
    </location>
</feature>
<dbReference type="SMART" id="SM01080">
    <property type="entry name" value="CHASE2"/>
    <property type="match status" value="1"/>
</dbReference>
<proteinExistence type="predicted"/>
<feature type="transmembrane region" description="Helical" evidence="1">
    <location>
        <begin position="15"/>
        <end position="34"/>
    </location>
</feature>
<dbReference type="Proteomes" id="UP001476950">
    <property type="component" value="Unassembled WGS sequence"/>
</dbReference>
<dbReference type="SUPFAM" id="SSF55874">
    <property type="entry name" value="ATPase domain of HSP90 chaperone/DNA topoisomerase II/histidine kinase"/>
    <property type="match status" value="1"/>
</dbReference>
<sequence>MQRNLWNSLKATALLWRWALPGMVVIGLVIAARLTGSLQSLELLTLDTFLRHRPTESKDDRIVLVGIDATAIQQTGYPIPERDLVDLLNRLQTYKPTVIGLHILQNQIAKLDNATLFATLKQRQNLIISETVLSTTDQIPLPPGFPANKIGLIDLILDGDNREDSHVRRTILGTFDPLNAEVYKLSLTIRLVEAYLSAQDKSLTLKNGLRDKEAMRFGSTELPRLKPSGAYAGVKTGSPQILLNFRQHHQPFRVLSSNEIRAGKVDPNWLRDRIVIVGITDPKIRPIIPTAAIAPTNSLDIQAHTVSQIISAVLDKRLLLTTWTEGWEYGWILGWGVLGVYIDRRTRGLIRTLFAAGIANLLLVGGSYALLLLQGLWLPVLPALIVLNLSVVLPAVYSYVYEHEKTLKTRLDERQRTIEQTFNTLHNGPLQTLASLLRQGRDNKLPQEQLFLTLENLNAEIRGVGEHLKQEALTQEESLHLRSGLKLDLKLPLHELLYEVYTNTLERSDFSQFATLKTSCYFEPLEKRPLTIDQKRDLCRFIEEALCNVGKHAEDATHLDVTGTQSQKWYCLRVFDNGKGIATAAPGEGTKHARKLAFRLGGKFKRETSSPQGTLCELAFPLTKLWFQ</sequence>
<gene>
    <name evidence="3" type="ORF">NDI38_10905</name>
</gene>
<dbReference type="InterPro" id="IPR007890">
    <property type="entry name" value="CHASE2"/>
</dbReference>
<dbReference type="InterPro" id="IPR036890">
    <property type="entry name" value="HATPase_C_sf"/>
</dbReference>
<dbReference type="Pfam" id="PF05226">
    <property type="entry name" value="CHASE2"/>
    <property type="match status" value="1"/>
</dbReference>
<accession>A0ABV0KIC3</accession>
<evidence type="ECO:0000313" key="4">
    <source>
        <dbReference type="Proteomes" id="UP001476950"/>
    </source>
</evidence>
<keyword evidence="1" id="KW-1133">Transmembrane helix</keyword>
<feature type="transmembrane region" description="Helical" evidence="1">
    <location>
        <begin position="353"/>
        <end position="371"/>
    </location>
</feature>
<evidence type="ECO:0000256" key="1">
    <source>
        <dbReference type="SAM" id="Phobius"/>
    </source>
</evidence>
<protein>
    <submittedName>
        <fullName evidence="3">CHASE2 domain-containing protein</fullName>
    </submittedName>
</protein>
<keyword evidence="1" id="KW-0812">Transmembrane</keyword>
<name>A0ABV0KIC3_9CYAN</name>
<comment type="caution">
    <text evidence="3">The sequence shown here is derived from an EMBL/GenBank/DDBJ whole genome shotgun (WGS) entry which is preliminary data.</text>
</comment>